<name>V6DFH8_9BACT</name>
<accession>V6DFH8</accession>
<proteinExistence type="predicted"/>
<dbReference type="Proteomes" id="UP000018769">
    <property type="component" value="Chromosome I"/>
</dbReference>
<gene>
    <name evidence="2" type="ORF">BABL1_gene_611</name>
</gene>
<dbReference type="EMBL" id="HG793133">
    <property type="protein sequence ID" value="CDK30347.1"/>
    <property type="molecule type" value="Genomic_DNA"/>
</dbReference>
<keyword evidence="1" id="KW-0732">Signal</keyword>
<feature type="chain" id="PRO_5004744526" evidence="1">
    <location>
        <begin position="23"/>
        <end position="205"/>
    </location>
</feature>
<sequence length="205" mass="23430">MKKKLFLLIALTAIMSELSLFANFFTQGSCCPPPPPAYYQAGSCQKPRCCRNRLIGKPRWACCEKKKCWSLRRWLFGDPCCRPKRQKRTCCWPNEQKVCPPTPCTTPFETYATTEPCSVVASAGVSYEEPTCGSYEYANNYNTASYGQYQDTSYPSYNPYEYTAEQTYSSYDQGNQYNSFNNASLHSVEYDYNNLGSEYLDGSEF</sequence>
<dbReference type="STRING" id="673862.BABL1_gene_611"/>
<reference evidence="2 3" key="1">
    <citation type="journal article" date="2015" name="Biol. Direct">
        <title>Babela massiliensis, a representative of a widespread bacterial phylum with unusual adaptations to parasitism in amoebae.</title>
        <authorList>
            <person name="Pagnier I."/>
            <person name="Yutin N."/>
            <person name="Croce O."/>
            <person name="Makarova K.S."/>
            <person name="Wolf Y.I."/>
            <person name="Benamar S."/>
            <person name="Raoult D."/>
            <person name="Koonin E.V."/>
            <person name="La Scola B."/>
        </authorList>
    </citation>
    <scope>NUCLEOTIDE SEQUENCE [LARGE SCALE GENOMIC DNA]</scope>
    <source>
        <strain evidence="3">BABL1</strain>
    </source>
</reference>
<dbReference type="RefSeq" id="WP_023791330.1">
    <property type="nucleotide sequence ID" value="NC_023003.1"/>
</dbReference>
<dbReference type="KEGG" id="dpb:BABL1_gene_611"/>
<protein>
    <submittedName>
        <fullName evidence="2">Uncharacterized protein</fullName>
    </submittedName>
</protein>
<organism evidence="2 3">
    <name type="scientific">Candidatus Babela massiliensis</name>
    <dbReference type="NCBI Taxonomy" id="673862"/>
    <lineage>
        <taxon>Bacteria</taxon>
        <taxon>Candidatus Babelota</taxon>
        <taxon>Candidatus Babeliae</taxon>
        <taxon>Candidatus Babeliales</taxon>
        <taxon>Candidatus Babeliaceae</taxon>
        <taxon>Candidatus Babela</taxon>
    </lineage>
</organism>
<keyword evidence="3" id="KW-1185">Reference proteome</keyword>
<feature type="signal peptide" evidence="1">
    <location>
        <begin position="1"/>
        <end position="22"/>
    </location>
</feature>
<dbReference type="HOGENOM" id="CLU_1335493_0_0_7"/>
<evidence type="ECO:0000256" key="1">
    <source>
        <dbReference type="SAM" id="SignalP"/>
    </source>
</evidence>
<dbReference type="AlphaFoldDB" id="V6DFH8"/>
<evidence type="ECO:0000313" key="3">
    <source>
        <dbReference type="Proteomes" id="UP000018769"/>
    </source>
</evidence>
<evidence type="ECO:0000313" key="2">
    <source>
        <dbReference type="EMBL" id="CDK30347.1"/>
    </source>
</evidence>